<evidence type="ECO:0000313" key="2">
    <source>
        <dbReference type="Proteomes" id="UP000598820"/>
    </source>
</evidence>
<proteinExistence type="predicted"/>
<organism evidence="1 2">
    <name type="scientific">Spirosoma profusum</name>
    <dbReference type="NCBI Taxonomy" id="2771354"/>
    <lineage>
        <taxon>Bacteria</taxon>
        <taxon>Pseudomonadati</taxon>
        <taxon>Bacteroidota</taxon>
        <taxon>Cytophagia</taxon>
        <taxon>Cytophagales</taxon>
        <taxon>Cytophagaceae</taxon>
        <taxon>Spirosoma</taxon>
    </lineage>
</organism>
<name>A0A927AV93_9BACT</name>
<reference evidence="1" key="1">
    <citation type="submission" date="2020-09" db="EMBL/GenBank/DDBJ databases">
        <authorList>
            <person name="Kim M.K."/>
        </authorList>
    </citation>
    <scope>NUCLEOTIDE SEQUENCE</scope>
    <source>
        <strain evidence="1">BT702</strain>
    </source>
</reference>
<accession>A0A927AV93</accession>
<protein>
    <submittedName>
        <fullName evidence="1">Uncharacterized protein</fullName>
    </submittedName>
</protein>
<sequence length="270" mass="30960">MKSPIIISFKPAAELSPTEIADCYALIARTGFPFPPGYLESAHLVHNPTMVLAHLDGVLVGIQSYSLYKIKTPFRRRNIPFLYGGIGFQDMTAAGQGIAHHMSARYMRFALGPFWMIRSYVFLFRTPNPKLIQLMGLQHRLYLPNNNRLTQPLVQFAQDFVRKERSIQYPIDDRLVVLPPDEERTQTDITEQWPLLYRSSKTSYNQLAFDLNLIGQANGRRYLMGNYLLVLGQSSRIQLLKAAWKLGRRWVKKQLGSPARKPKLVLSEPI</sequence>
<dbReference type="AlphaFoldDB" id="A0A927AV93"/>
<dbReference type="EMBL" id="JACWZY010000043">
    <property type="protein sequence ID" value="MBD2705058.1"/>
    <property type="molecule type" value="Genomic_DNA"/>
</dbReference>
<keyword evidence="2" id="KW-1185">Reference proteome</keyword>
<dbReference type="RefSeq" id="WP_190892147.1">
    <property type="nucleotide sequence ID" value="NZ_JACWZY010000043.1"/>
</dbReference>
<dbReference type="Proteomes" id="UP000598820">
    <property type="component" value="Unassembled WGS sequence"/>
</dbReference>
<gene>
    <name evidence="1" type="ORF">IC229_30815</name>
</gene>
<comment type="caution">
    <text evidence="1">The sequence shown here is derived from an EMBL/GenBank/DDBJ whole genome shotgun (WGS) entry which is preliminary data.</text>
</comment>
<evidence type="ECO:0000313" key="1">
    <source>
        <dbReference type="EMBL" id="MBD2705058.1"/>
    </source>
</evidence>